<evidence type="ECO:0000313" key="4">
    <source>
        <dbReference type="Proteomes" id="UP000886520"/>
    </source>
</evidence>
<dbReference type="PROSITE" id="PS51375">
    <property type="entry name" value="PPR"/>
    <property type="match status" value="6"/>
</dbReference>
<dbReference type="InterPro" id="IPR002885">
    <property type="entry name" value="PPR_rpt"/>
</dbReference>
<dbReference type="OrthoDB" id="185373at2759"/>
<dbReference type="NCBIfam" id="TIGR00756">
    <property type="entry name" value="PPR"/>
    <property type="match status" value="5"/>
</dbReference>
<dbReference type="GO" id="GO:0003723">
    <property type="term" value="F:RNA binding"/>
    <property type="evidence" value="ECO:0007669"/>
    <property type="project" value="InterPro"/>
</dbReference>
<dbReference type="Pfam" id="PF01535">
    <property type="entry name" value="PPR"/>
    <property type="match status" value="3"/>
</dbReference>
<dbReference type="Pfam" id="PF13041">
    <property type="entry name" value="PPR_2"/>
    <property type="match status" value="3"/>
</dbReference>
<sequence length="606" mass="67995">MRMQERGFLPDKITWNSLLYGHVQQDYAHETLQLFRQMQSMGIGPDSITFMCVFKACSSLSSLNYAKFLHSLMTGTSISTSAMVKSSLIDMYANCGDLKTAVKVFSCRSFEKDLVSWNTIIAGHLQHGLCRESFHLFEQMVCKGVLLRQVTFVLMLKACSASRYLQEGQVLHSYIMESSFDLDTFVGSALVDLYVKWGNLREVRIVFDRIPRRGLVTWSALVAGYAWHGNASEALLLIQQMEEDGVKPSVVTWNGLIRGCAYNGLCAEAFNNFNQMLIDHVEPNEATFVSVLSACLDLDELKQGKVVHASLIEGGWESGWSTGCALINMYANAHCLKDSLCIFDILVKQEVRVWSTMIEAFVQQQHFQEAIQLSQRMQQEGLFLNQVVMASILKACMGAKTLFQCKIVHVQALELGFESDKLVGHSLMNIYAKYGGLNDAWSVFYKICNRDEVTWSAMLEACADRNDHKLALLCFQGMQAENLDPNEVSFLSLLSVCSHTGLTEEACCYFSAMSDTYGLVPSFTHYTCVADVFGRTGCVVEADDLLHSMPFEPNSIGYLSVLNHCKTHGNYYVGEDYFDRTHDMTCQHSAYDSFQKSMPRMVAGKG</sequence>
<dbReference type="GO" id="GO:0009451">
    <property type="term" value="P:RNA modification"/>
    <property type="evidence" value="ECO:0007669"/>
    <property type="project" value="InterPro"/>
</dbReference>
<dbReference type="PANTHER" id="PTHR47926:SF533">
    <property type="entry name" value="DYW DOMAIN-CONTAINING PROTEIN"/>
    <property type="match status" value="1"/>
</dbReference>
<dbReference type="EMBL" id="JABFUD020000020">
    <property type="protein sequence ID" value="KAI5064451.1"/>
    <property type="molecule type" value="Genomic_DNA"/>
</dbReference>
<feature type="repeat" description="PPR" evidence="2">
    <location>
        <begin position="113"/>
        <end position="147"/>
    </location>
</feature>
<feature type="repeat" description="PPR" evidence="2">
    <location>
        <begin position="451"/>
        <end position="485"/>
    </location>
</feature>
<dbReference type="Pfam" id="PF13812">
    <property type="entry name" value="PPR_3"/>
    <property type="match status" value="1"/>
</dbReference>
<dbReference type="Gene3D" id="1.25.40.10">
    <property type="entry name" value="Tetratricopeptide repeat domain"/>
    <property type="match status" value="5"/>
</dbReference>
<dbReference type="InterPro" id="IPR011990">
    <property type="entry name" value="TPR-like_helical_dom_sf"/>
</dbReference>
<evidence type="ECO:0000256" key="1">
    <source>
        <dbReference type="ARBA" id="ARBA00022737"/>
    </source>
</evidence>
<dbReference type="Proteomes" id="UP000886520">
    <property type="component" value="Chromosome 20"/>
</dbReference>
<accession>A0A9D4Z9C8</accession>
<dbReference type="GO" id="GO:0048731">
    <property type="term" value="P:system development"/>
    <property type="evidence" value="ECO:0007669"/>
    <property type="project" value="UniProtKB-ARBA"/>
</dbReference>
<keyword evidence="1" id="KW-0677">Repeat</keyword>
<evidence type="ECO:0000256" key="2">
    <source>
        <dbReference type="PROSITE-ProRule" id="PRU00708"/>
    </source>
</evidence>
<organism evidence="3 4">
    <name type="scientific">Adiantum capillus-veneris</name>
    <name type="common">Maidenhair fern</name>
    <dbReference type="NCBI Taxonomy" id="13818"/>
    <lineage>
        <taxon>Eukaryota</taxon>
        <taxon>Viridiplantae</taxon>
        <taxon>Streptophyta</taxon>
        <taxon>Embryophyta</taxon>
        <taxon>Tracheophyta</taxon>
        <taxon>Polypodiopsida</taxon>
        <taxon>Polypodiidae</taxon>
        <taxon>Polypodiales</taxon>
        <taxon>Pteridineae</taxon>
        <taxon>Pteridaceae</taxon>
        <taxon>Vittarioideae</taxon>
        <taxon>Adiantum</taxon>
    </lineage>
</organism>
<dbReference type="FunFam" id="1.25.40.10:FF:000393">
    <property type="entry name" value="Pentatricopeptide repeat-containing protein At1g20230"/>
    <property type="match status" value="1"/>
</dbReference>
<name>A0A9D4Z9C8_ADICA</name>
<feature type="repeat" description="PPR" evidence="2">
    <location>
        <begin position="249"/>
        <end position="283"/>
    </location>
</feature>
<evidence type="ECO:0000313" key="3">
    <source>
        <dbReference type="EMBL" id="KAI5064451.1"/>
    </source>
</evidence>
<dbReference type="FunFam" id="1.25.40.10:FF:000158">
    <property type="entry name" value="pentatricopeptide repeat-containing protein At2g33680"/>
    <property type="match status" value="1"/>
</dbReference>
<feature type="repeat" description="PPR" evidence="2">
    <location>
        <begin position="11"/>
        <end position="45"/>
    </location>
</feature>
<dbReference type="AlphaFoldDB" id="A0A9D4Z9C8"/>
<comment type="caution">
    <text evidence="3">The sequence shown here is derived from an EMBL/GenBank/DDBJ whole genome shotgun (WGS) entry which is preliminary data.</text>
</comment>
<proteinExistence type="predicted"/>
<feature type="repeat" description="PPR" evidence="2">
    <location>
        <begin position="214"/>
        <end position="248"/>
    </location>
</feature>
<evidence type="ECO:0008006" key="5">
    <source>
        <dbReference type="Google" id="ProtNLM"/>
    </source>
</evidence>
<reference evidence="3" key="1">
    <citation type="submission" date="2021-01" db="EMBL/GenBank/DDBJ databases">
        <title>Adiantum capillus-veneris genome.</title>
        <authorList>
            <person name="Fang Y."/>
            <person name="Liao Q."/>
        </authorList>
    </citation>
    <scope>NUCLEOTIDE SEQUENCE</scope>
    <source>
        <strain evidence="3">H3</strain>
        <tissue evidence="3">Leaf</tissue>
    </source>
</reference>
<feature type="repeat" description="PPR" evidence="2">
    <location>
        <begin position="350"/>
        <end position="384"/>
    </location>
</feature>
<dbReference type="InterPro" id="IPR046960">
    <property type="entry name" value="PPR_At4g14850-like_plant"/>
</dbReference>
<keyword evidence="4" id="KW-1185">Reference proteome</keyword>
<dbReference type="PANTHER" id="PTHR47926">
    <property type="entry name" value="PENTATRICOPEPTIDE REPEAT-CONTAINING PROTEIN"/>
    <property type="match status" value="1"/>
</dbReference>
<protein>
    <recommendedName>
        <fullName evidence="5">Pentatricopeptide repeat-containing protein</fullName>
    </recommendedName>
</protein>
<gene>
    <name evidence="3" type="ORF">GOP47_0021121</name>
</gene>